<keyword evidence="7" id="KW-0325">Glycoprotein</keyword>
<keyword evidence="5 9" id="KW-0472">Membrane</keyword>
<dbReference type="EMBL" id="QNUK01000004">
    <property type="protein sequence ID" value="KAF5909438.1"/>
    <property type="molecule type" value="Genomic_DNA"/>
</dbReference>
<dbReference type="OrthoDB" id="8889623at2759"/>
<keyword evidence="12" id="KW-1185">Reference proteome</keyword>
<dbReference type="GO" id="GO:0004930">
    <property type="term" value="F:G protein-coupled receptor activity"/>
    <property type="evidence" value="ECO:0007669"/>
    <property type="project" value="UniProtKB-KW"/>
</dbReference>
<evidence type="ECO:0000256" key="7">
    <source>
        <dbReference type="ARBA" id="ARBA00023180"/>
    </source>
</evidence>
<sequence>MPELIIFYLTTQFLNMVVGLPANIMVLWLIHRNRSDSTTSDIFIWHLAVRDSFFCLIPPLELANLLFLTTSGPWYVLRFFYGVKDLSPLFLACICLDRYMAVRHPIVFSNLKDRPHRPVCAVVVWFITLVHGILKSLDTIPNFDKVFTVLILTTFAFMVFCNISILCALRQSGPGKDDMHPVKKRAFKM</sequence>
<evidence type="ECO:0000313" key="11">
    <source>
        <dbReference type="EMBL" id="KAF5909438.1"/>
    </source>
</evidence>
<dbReference type="InterPro" id="IPR000276">
    <property type="entry name" value="GPCR_Rhodpsn"/>
</dbReference>
<feature type="non-terminal residue" evidence="11">
    <location>
        <position position="189"/>
    </location>
</feature>
<feature type="transmembrane region" description="Helical" evidence="9">
    <location>
        <begin position="117"/>
        <end position="134"/>
    </location>
</feature>
<evidence type="ECO:0000256" key="1">
    <source>
        <dbReference type="ARBA" id="ARBA00004141"/>
    </source>
</evidence>
<keyword evidence="4" id="KW-0297">G-protein coupled receptor</keyword>
<dbReference type="GO" id="GO:0035025">
    <property type="term" value="P:positive regulation of Rho protein signal transduction"/>
    <property type="evidence" value="ECO:0007669"/>
    <property type="project" value="TreeGrafter"/>
</dbReference>
<dbReference type="Gene3D" id="1.20.1070.10">
    <property type="entry name" value="Rhodopsin 7-helix transmembrane proteins"/>
    <property type="match status" value="1"/>
</dbReference>
<keyword evidence="3 9" id="KW-1133">Transmembrane helix</keyword>
<dbReference type="SUPFAM" id="SSF81321">
    <property type="entry name" value="Family A G protein-coupled receptor-like"/>
    <property type="match status" value="1"/>
</dbReference>
<gene>
    <name evidence="11" type="ORF">DAT39_000849</name>
</gene>
<dbReference type="PROSITE" id="PS50262">
    <property type="entry name" value="G_PROTEIN_RECEP_F1_2"/>
    <property type="match status" value="1"/>
</dbReference>
<keyword evidence="6 11" id="KW-0675">Receptor</keyword>
<dbReference type="PANTHER" id="PTHR24232">
    <property type="entry name" value="G-PROTEIN COUPLED RECEPTOR"/>
    <property type="match status" value="1"/>
</dbReference>
<name>A0A8J4XFY9_CLAMG</name>
<feature type="transmembrane region" description="Helical" evidence="9">
    <location>
        <begin position="75"/>
        <end position="96"/>
    </location>
</feature>
<evidence type="ECO:0000256" key="2">
    <source>
        <dbReference type="ARBA" id="ARBA00022692"/>
    </source>
</evidence>
<evidence type="ECO:0000256" key="8">
    <source>
        <dbReference type="ARBA" id="ARBA00023224"/>
    </source>
</evidence>
<dbReference type="AlphaFoldDB" id="A0A8J4XFY9"/>
<evidence type="ECO:0000313" key="12">
    <source>
        <dbReference type="Proteomes" id="UP000727407"/>
    </source>
</evidence>
<comment type="caution">
    <text evidence="11">The sequence shown here is derived from an EMBL/GenBank/DDBJ whole genome shotgun (WGS) entry which is preliminary data.</text>
</comment>
<dbReference type="PRINTS" id="PR00237">
    <property type="entry name" value="GPCRRHODOPSN"/>
</dbReference>
<protein>
    <submittedName>
        <fullName evidence="11">Proteinase-activated receptor 3-like</fullName>
    </submittedName>
</protein>
<evidence type="ECO:0000256" key="6">
    <source>
        <dbReference type="ARBA" id="ARBA00023170"/>
    </source>
</evidence>
<dbReference type="GO" id="GO:0007200">
    <property type="term" value="P:phospholipase C-activating G protein-coupled receptor signaling pathway"/>
    <property type="evidence" value="ECO:0007669"/>
    <property type="project" value="TreeGrafter"/>
</dbReference>
<feature type="domain" description="G-protein coupled receptors family 1 profile" evidence="10">
    <location>
        <begin position="22"/>
        <end position="189"/>
    </location>
</feature>
<accession>A0A8J4XFY9</accession>
<evidence type="ECO:0000256" key="3">
    <source>
        <dbReference type="ARBA" id="ARBA00022989"/>
    </source>
</evidence>
<evidence type="ECO:0000256" key="9">
    <source>
        <dbReference type="SAM" id="Phobius"/>
    </source>
</evidence>
<dbReference type="PANTHER" id="PTHR24232:SF107">
    <property type="entry name" value="HYDROXYCARBOXYLIC ACID RECEPTOR 2-LIKE"/>
    <property type="match status" value="1"/>
</dbReference>
<reference evidence="11" key="1">
    <citation type="submission" date="2020-07" db="EMBL/GenBank/DDBJ databases">
        <title>Clarias magur genome sequencing, assembly and annotation.</title>
        <authorList>
            <person name="Kushwaha B."/>
            <person name="Kumar R."/>
            <person name="Das P."/>
            <person name="Joshi C.G."/>
            <person name="Kumar D."/>
            <person name="Nagpure N.S."/>
            <person name="Pandey M."/>
            <person name="Agarwal S."/>
            <person name="Srivastava S."/>
            <person name="Singh M."/>
            <person name="Sahoo L."/>
            <person name="Jayasankar P."/>
            <person name="Meher P.K."/>
            <person name="Koringa P.G."/>
            <person name="Iquebal M.A."/>
            <person name="Das S.P."/>
            <person name="Bit A."/>
            <person name="Patnaik S."/>
            <person name="Patel N."/>
            <person name="Shah T.M."/>
            <person name="Hinsu A."/>
            <person name="Jena J.K."/>
        </authorList>
    </citation>
    <scope>NUCLEOTIDE SEQUENCE</scope>
    <source>
        <strain evidence="11">CIFAMagur01</strain>
        <tissue evidence="11">Testis</tissue>
    </source>
</reference>
<organism evidence="11 12">
    <name type="scientific">Clarias magur</name>
    <name type="common">Asian catfish</name>
    <name type="synonym">Macropteronotus magur</name>
    <dbReference type="NCBI Taxonomy" id="1594786"/>
    <lineage>
        <taxon>Eukaryota</taxon>
        <taxon>Metazoa</taxon>
        <taxon>Chordata</taxon>
        <taxon>Craniata</taxon>
        <taxon>Vertebrata</taxon>
        <taxon>Euteleostomi</taxon>
        <taxon>Actinopterygii</taxon>
        <taxon>Neopterygii</taxon>
        <taxon>Teleostei</taxon>
        <taxon>Ostariophysi</taxon>
        <taxon>Siluriformes</taxon>
        <taxon>Clariidae</taxon>
        <taxon>Clarias</taxon>
    </lineage>
</organism>
<dbReference type="Proteomes" id="UP000727407">
    <property type="component" value="Unassembled WGS sequence"/>
</dbReference>
<evidence type="ECO:0000256" key="5">
    <source>
        <dbReference type="ARBA" id="ARBA00023136"/>
    </source>
</evidence>
<dbReference type="GO" id="GO:0005886">
    <property type="term" value="C:plasma membrane"/>
    <property type="evidence" value="ECO:0007669"/>
    <property type="project" value="TreeGrafter"/>
</dbReference>
<dbReference type="InterPro" id="IPR017452">
    <property type="entry name" value="GPCR_Rhodpsn_7TM"/>
</dbReference>
<comment type="subcellular location">
    <subcellularLocation>
        <location evidence="1">Membrane</location>
        <topology evidence="1">Multi-pass membrane protein</topology>
    </subcellularLocation>
</comment>
<evidence type="ECO:0000256" key="4">
    <source>
        <dbReference type="ARBA" id="ARBA00023040"/>
    </source>
</evidence>
<evidence type="ECO:0000259" key="10">
    <source>
        <dbReference type="PROSITE" id="PS50262"/>
    </source>
</evidence>
<dbReference type="Pfam" id="PF00001">
    <property type="entry name" value="7tm_1"/>
    <property type="match status" value="1"/>
</dbReference>
<feature type="transmembrane region" description="Helical" evidence="9">
    <location>
        <begin position="6"/>
        <end position="30"/>
    </location>
</feature>
<keyword evidence="8" id="KW-0807">Transducer</keyword>
<feature type="transmembrane region" description="Helical" evidence="9">
    <location>
        <begin position="146"/>
        <end position="169"/>
    </location>
</feature>
<keyword evidence="2 9" id="KW-0812">Transmembrane</keyword>
<proteinExistence type="predicted"/>